<gene>
    <name evidence="2" type="ORF">FB567DRAFT_586151</name>
</gene>
<dbReference type="InterPro" id="IPR011333">
    <property type="entry name" value="SKP1/BTB/POZ_sf"/>
</dbReference>
<dbReference type="OrthoDB" id="194443at2759"/>
<proteinExistence type="predicted"/>
<dbReference type="Proteomes" id="UP000813461">
    <property type="component" value="Unassembled WGS sequence"/>
</dbReference>
<dbReference type="InterPro" id="IPR000210">
    <property type="entry name" value="BTB/POZ_dom"/>
</dbReference>
<dbReference type="Pfam" id="PF00651">
    <property type="entry name" value="BTB"/>
    <property type="match status" value="1"/>
</dbReference>
<dbReference type="CDD" id="cd18186">
    <property type="entry name" value="BTB_POZ_ZBTB_KLHL-like"/>
    <property type="match status" value="1"/>
</dbReference>
<accession>A0A8K0REX8</accession>
<evidence type="ECO:0000313" key="3">
    <source>
        <dbReference type="Proteomes" id="UP000813461"/>
    </source>
</evidence>
<feature type="domain" description="BTB" evidence="1">
    <location>
        <begin position="16"/>
        <end position="85"/>
    </location>
</feature>
<dbReference type="PANTHER" id="PTHR47843">
    <property type="entry name" value="BTB DOMAIN-CONTAINING PROTEIN-RELATED"/>
    <property type="match status" value="1"/>
</dbReference>
<evidence type="ECO:0000313" key="2">
    <source>
        <dbReference type="EMBL" id="KAH7094799.1"/>
    </source>
</evidence>
<dbReference type="EMBL" id="JAGMVJ010000001">
    <property type="protein sequence ID" value="KAH7094799.1"/>
    <property type="molecule type" value="Genomic_DNA"/>
</dbReference>
<dbReference type="SMART" id="SM00225">
    <property type="entry name" value="BTB"/>
    <property type="match status" value="1"/>
</dbReference>
<reference evidence="2" key="1">
    <citation type="journal article" date="2021" name="Nat. Commun.">
        <title>Genetic determinants of endophytism in the Arabidopsis root mycobiome.</title>
        <authorList>
            <person name="Mesny F."/>
            <person name="Miyauchi S."/>
            <person name="Thiergart T."/>
            <person name="Pickel B."/>
            <person name="Atanasova L."/>
            <person name="Karlsson M."/>
            <person name="Huettel B."/>
            <person name="Barry K.W."/>
            <person name="Haridas S."/>
            <person name="Chen C."/>
            <person name="Bauer D."/>
            <person name="Andreopoulos W."/>
            <person name="Pangilinan J."/>
            <person name="LaButti K."/>
            <person name="Riley R."/>
            <person name="Lipzen A."/>
            <person name="Clum A."/>
            <person name="Drula E."/>
            <person name="Henrissat B."/>
            <person name="Kohler A."/>
            <person name="Grigoriev I.V."/>
            <person name="Martin F.M."/>
            <person name="Hacquard S."/>
        </authorList>
    </citation>
    <scope>NUCLEOTIDE SEQUENCE</scope>
    <source>
        <strain evidence="2">MPI-SDFR-AT-0120</strain>
    </source>
</reference>
<comment type="caution">
    <text evidence="2">The sequence shown here is derived from an EMBL/GenBank/DDBJ whole genome shotgun (WGS) entry which is preliminary data.</text>
</comment>
<organism evidence="2 3">
    <name type="scientific">Paraphoma chrysanthemicola</name>
    <dbReference type="NCBI Taxonomy" id="798071"/>
    <lineage>
        <taxon>Eukaryota</taxon>
        <taxon>Fungi</taxon>
        <taxon>Dikarya</taxon>
        <taxon>Ascomycota</taxon>
        <taxon>Pezizomycotina</taxon>
        <taxon>Dothideomycetes</taxon>
        <taxon>Pleosporomycetidae</taxon>
        <taxon>Pleosporales</taxon>
        <taxon>Pleosporineae</taxon>
        <taxon>Phaeosphaeriaceae</taxon>
        <taxon>Paraphoma</taxon>
    </lineage>
</organism>
<dbReference type="Gene3D" id="3.30.710.10">
    <property type="entry name" value="Potassium Channel Kv1.1, Chain A"/>
    <property type="match status" value="1"/>
</dbReference>
<sequence length="232" mass="26327">MSPESRRPSAAAKGGSLVVVQVGSEHVEYAVHKALLMEQSEYFERALGGPWKEAEEGMVRLDDVDCGIFEIFVDWLYTNTLPEDQSAWDDSGHERGSAKGTERTMIKVCALAHRLLATNFGRAVTYEVVRCFINENGEAPPYYDTIIFAFEILPPTSPILQLLVDLHCLRYCSEHDSQDKSEFQLRSRLPHEFLVRTMLRYSKLIKGSPIRVLEACDYHEHGSAQEREECQG</sequence>
<dbReference type="SUPFAM" id="SSF54695">
    <property type="entry name" value="POZ domain"/>
    <property type="match status" value="1"/>
</dbReference>
<dbReference type="PROSITE" id="PS50097">
    <property type="entry name" value="BTB"/>
    <property type="match status" value="1"/>
</dbReference>
<dbReference type="AlphaFoldDB" id="A0A8K0REX8"/>
<dbReference type="PANTHER" id="PTHR47843:SF2">
    <property type="entry name" value="BTB DOMAIN-CONTAINING PROTEIN"/>
    <property type="match status" value="1"/>
</dbReference>
<keyword evidence="3" id="KW-1185">Reference proteome</keyword>
<name>A0A8K0REX8_9PLEO</name>
<protein>
    <recommendedName>
        <fullName evidence="1">BTB domain-containing protein</fullName>
    </recommendedName>
</protein>
<evidence type="ECO:0000259" key="1">
    <source>
        <dbReference type="PROSITE" id="PS50097"/>
    </source>
</evidence>